<dbReference type="Proteomes" id="UP000504603">
    <property type="component" value="Unplaced"/>
</dbReference>
<dbReference type="Pfam" id="PF00571">
    <property type="entry name" value="CBS"/>
    <property type="match status" value="2"/>
</dbReference>
<proteinExistence type="predicted"/>
<dbReference type="SUPFAM" id="SSF54631">
    <property type="entry name" value="CBS-domain pair"/>
    <property type="match status" value="2"/>
</dbReference>
<dbReference type="OrthoDB" id="449052at2759"/>
<accession>A0A6J1CXA4</accession>
<feature type="compositionally biased region" description="Polar residues" evidence="4">
    <location>
        <begin position="1"/>
        <end position="10"/>
    </location>
</feature>
<protein>
    <submittedName>
        <fullName evidence="7">SNF1-related protein kinase regulatory subunit gamma-1-like</fullName>
    </submittedName>
</protein>
<evidence type="ECO:0000259" key="5">
    <source>
        <dbReference type="PROSITE" id="PS51371"/>
    </source>
</evidence>
<dbReference type="KEGG" id="mcha:111015432"/>
<evidence type="ECO:0000256" key="1">
    <source>
        <dbReference type="ARBA" id="ARBA00022737"/>
    </source>
</evidence>
<organism evidence="6 7">
    <name type="scientific">Momordica charantia</name>
    <name type="common">Bitter gourd</name>
    <name type="synonym">Balsam pear</name>
    <dbReference type="NCBI Taxonomy" id="3673"/>
    <lineage>
        <taxon>Eukaryota</taxon>
        <taxon>Viridiplantae</taxon>
        <taxon>Streptophyta</taxon>
        <taxon>Embryophyta</taxon>
        <taxon>Tracheophyta</taxon>
        <taxon>Spermatophyta</taxon>
        <taxon>Magnoliopsida</taxon>
        <taxon>eudicotyledons</taxon>
        <taxon>Gunneridae</taxon>
        <taxon>Pentapetalae</taxon>
        <taxon>rosids</taxon>
        <taxon>fabids</taxon>
        <taxon>Cucurbitales</taxon>
        <taxon>Cucurbitaceae</taxon>
        <taxon>Momordiceae</taxon>
        <taxon>Momordica</taxon>
    </lineage>
</organism>
<dbReference type="InterPro" id="IPR000644">
    <property type="entry name" value="CBS_dom"/>
</dbReference>
<keyword evidence="6" id="KW-1185">Reference proteome</keyword>
<dbReference type="RefSeq" id="XP_022146144.1">
    <property type="nucleotide sequence ID" value="XM_022290452.1"/>
</dbReference>
<dbReference type="InterPro" id="IPR050511">
    <property type="entry name" value="AMPK_gamma/SDS23_families"/>
</dbReference>
<dbReference type="PANTHER" id="PTHR13780:SF124">
    <property type="entry name" value="OS01G0633400 PROTEIN"/>
    <property type="match status" value="1"/>
</dbReference>
<evidence type="ECO:0000313" key="6">
    <source>
        <dbReference type="Proteomes" id="UP000504603"/>
    </source>
</evidence>
<gene>
    <name evidence="7" type="primary">LOC111015432</name>
</gene>
<dbReference type="AlphaFoldDB" id="A0A6J1CXA4"/>
<dbReference type="PANTHER" id="PTHR13780">
    <property type="entry name" value="AMP-ACTIVATED PROTEIN KINASE, GAMMA REGULATORY SUBUNIT"/>
    <property type="match status" value="1"/>
</dbReference>
<dbReference type="InterPro" id="IPR046342">
    <property type="entry name" value="CBS_dom_sf"/>
</dbReference>
<name>A0A6J1CXA4_MOMCH</name>
<keyword evidence="1" id="KW-0677">Repeat</keyword>
<keyword evidence="2 3" id="KW-0129">CBS domain</keyword>
<evidence type="ECO:0000256" key="4">
    <source>
        <dbReference type="SAM" id="MobiDB-lite"/>
    </source>
</evidence>
<dbReference type="Gene3D" id="3.10.580.10">
    <property type="entry name" value="CBS-domain"/>
    <property type="match status" value="2"/>
</dbReference>
<dbReference type="GeneID" id="111015432"/>
<evidence type="ECO:0000256" key="3">
    <source>
        <dbReference type="PROSITE-ProRule" id="PRU00703"/>
    </source>
</evidence>
<dbReference type="SMART" id="SM00116">
    <property type="entry name" value="CBS"/>
    <property type="match status" value="4"/>
</dbReference>
<evidence type="ECO:0000313" key="7">
    <source>
        <dbReference type="RefSeq" id="XP_022146144.1"/>
    </source>
</evidence>
<reference evidence="7" key="1">
    <citation type="submission" date="2025-08" db="UniProtKB">
        <authorList>
            <consortium name="RefSeq"/>
        </authorList>
    </citation>
    <scope>IDENTIFICATION</scope>
    <source>
        <strain evidence="7">OHB3-1</strain>
    </source>
</reference>
<sequence length="439" mass="48431">MWPFHTSLSLPSKAEPRPKPNSKGKRIGEDAPDSKMAQADHNSGQEIDSAAALQLYLDRIPVTSISGIKAAAVLEVETGDSVKDAIRIMHDRDASGALVADVSSHGFPDRFIGFLNLSSLLLWCLEEIGKLENGIKCVESEETKETVSGILGFLEQNPHIAQTKVGELGKTFLWDPYFPVRLGDTLLHVLLLLSKHRLQTVPVVEISNSHVTGFITQNAVVHLLLESSGLEWFDSIADKVISDLRFSNEELVLHVYGDENITEAFHILWENQVGAVAVTDRESKRLIGSLRNSDVCLLLEKEDLFQNRKRLTVKEFIHMESNRADFNLNVEGGHGTPTLLGARPLTNCALPNMHTPVTSKRDDTLKQVMKTLAAANSSFSFLVNNSHRAMGILTLRDVITQFSPPCMDSTFQGGGFFESALEQTGCQVRNGTIICNKTF</sequence>
<evidence type="ECO:0000256" key="2">
    <source>
        <dbReference type="ARBA" id="ARBA00023122"/>
    </source>
</evidence>
<feature type="domain" description="CBS" evidence="5">
    <location>
        <begin position="352"/>
        <end position="409"/>
    </location>
</feature>
<dbReference type="PROSITE" id="PS51371">
    <property type="entry name" value="CBS"/>
    <property type="match status" value="2"/>
</dbReference>
<feature type="region of interest" description="Disordered" evidence="4">
    <location>
        <begin position="1"/>
        <end position="43"/>
    </location>
</feature>
<feature type="domain" description="CBS" evidence="5">
    <location>
        <begin position="173"/>
        <end position="230"/>
    </location>
</feature>